<sequence length="125" mass="14230">MIATIATEEGLKIPVFDAAYTDAKGRTVGKFFNNPEILRYSILQAMFQPEELQSLMIVKLDKSNPDPRQLRSSIHDPEDSIKRRMIFQSGNSYYFGDETLAKKIGDLFITEKDTACRYGSLLVFL</sequence>
<comment type="caution">
    <text evidence="1">The sequence shown here is derived from an EMBL/GenBank/DDBJ whole genome shotgun (WGS) entry which is preliminary data.</text>
</comment>
<name>A0A0F5YME8_9CYAN</name>
<organism evidence="1 2">
    <name type="scientific">Limnoraphis robusta CS-951</name>
    <dbReference type="NCBI Taxonomy" id="1637645"/>
    <lineage>
        <taxon>Bacteria</taxon>
        <taxon>Bacillati</taxon>
        <taxon>Cyanobacteriota</taxon>
        <taxon>Cyanophyceae</taxon>
        <taxon>Oscillatoriophycideae</taxon>
        <taxon>Oscillatoriales</taxon>
        <taxon>Sirenicapillariaceae</taxon>
        <taxon>Limnoraphis</taxon>
    </lineage>
</organism>
<protein>
    <submittedName>
        <fullName evidence="1">Uncharacterized protein</fullName>
    </submittedName>
</protein>
<dbReference type="RefSeq" id="WP_046276674.1">
    <property type="nucleotide sequence ID" value="NZ_LATL02000314.1"/>
</dbReference>
<evidence type="ECO:0000313" key="1">
    <source>
        <dbReference type="EMBL" id="KKD39837.1"/>
    </source>
</evidence>
<dbReference type="Proteomes" id="UP000033607">
    <property type="component" value="Unassembled WGS sequence"/>
</dbReference>
<reference evidence="1 2" key="1">
    <citation type="submission" date="2015-06" db="EMBL/GenBank/DDBJ databases">
        <title>Draft genome assembly of filamentous brackish cyanobacterium Limnoraphis robusta strain CS-951.</title>
        <authorList>
            <person name="Willis A."/>
            <person name="Parks M."/>
            <person name="Burford M.A."/>
        </authorList>
    </citation>
    <scope>NUCLEOTIDE SEQUENCE [LARGE SCALE GENOMIC DNA]</scope>
    <source>
        <strain evidence="1 2">CS-951</strain>
    </source>
</reference>
<accession>A0A0F5YME8</accession>
<dbReference type="PATRIC" id="fig|1637645.4.peg.6217"/>
<proteinExistence type="predicted"/>
<dbReference type="EMBL" id="LATL02000314">
    <property type="protein sequence ID" value="KKD39837.1"/>
    <property type="molecule type" value="Genomic_DNA"/>
</dbReference>
<gene>
    <name evidence="1" type="ORF">WN50_01230</name>
</gene>
<evidence type="ECO:0000313" key="2">
    <source>
        <dbReference type="Proteomes" id="UP000033607"/>
    </source>
</evidence>
<dbReference type="AlphaFoldDB" id="A0A0F5YME8"/>